<comment type="caution">
    <text evidence="3">The sequence shown here is derived from an EMBL/GenBank/DDBJ whole genome shotgun (WGS) entry which is preliminary data.</text>
</comment>
<dbReference type="AlphaFoldDB" id="A0A7J6Y0V7"/>
<feature type="region of interest" description="Disordered" evidence="1">
    <location>
        <begin position="245"/>
        <end position="478"/>
    </location>
</feature>
<sequence>MFSRNRRQPQQLCVGVCPAGACRIRAGVHRCGLKRCMRAVRASTQRRGHVDVYCGPMYKVRVIMISFCFLCFRCPAVCSALCPTSVTLNASQTYAYARHAHNCLRGHTVENRGVRAGAILCSSFVCVFTVLLYCCLFTFFFFLCVCVCVCFSFFKLLQGVVRFLNFIGLIFLMKCVLLLLVFATVPCHLLLSLYVDGELLCAEGYTQVTGVMAMMMAGRVLLVCALCVLWCGAGGRCNEGLAEGRAGVSGSDVEPPPAPTPLVTSPQDTQSLHGRVSGVKEKLSPASSTPTEEEDDDDEEDDSDEAEAQEGSIEGQGGKGGTAASEPGSGEKNLSGSKKETGQAIVSAEGISHSGSQESNANPTQTEVEGKKNTDKNTPAVENAITTGNGENTLPGGVAGGNLPSLPEDSVDSHEQDGEDATSEGKKNVPLPETAATPQSHHDKGSERTGEDTKATTVTANTTDTTNTQNSDGSTAVSHSTSPLLLLLLVVACAATTAAVVAA</sequence>
<feature type="compositionally biased region" description="Low complexity" evidence="1">
    <location>
        <begin position="455"/>
        <end position="468"/>
    </location>
</feature>
<keyword evidence="2" id="KW-0472">Membrane</keyword>
<dbReference type="VEuPathDB" id="TriTrypDB:BCY84_21037"/>
<keyword evidence="2" id="KW-0812">Transmembrane</keyword>
<dbReference type="VEuPathDB" id="TriTrypDB:BCY84_07077"/>
<feature type="compositionally biased region" description="Basic and acidic residues" evidence="1">
    <location>
        <begin position="440"/>
        <end position="454"/>
    </location>
</feature>
<feature type="compositionally biased region" description="Polar residues" evidence="1">
    <location>
        <begin position="469"/>
        <end position="478"/>
    </location>
</feature>
<evidence type="ECO:0000256" key="2">
    <source>
        <dbReference type="SAM" id="Phobius"/>
    </source>
</evidence>
<evidence type="ECO:0000313" key="4">
    <source>
        <dbReference type="Proteomes" id="UP000583944"/>
    </source>
</evidence>
<dbReference type="Proteomes" id="UP000583944">
    <property type="component" value="Unassembled WGS sequence"/>
</dbReference>
<dbReference type="EMBL" id="JABDHM010000064">
    <property type="protein sequence ID" value="KAF5219758.1"/>
    <property type="molecule type" value="Genomic_DNA"/>
</dbReference>
<feature type="compositionally biased region" description="Acidic residues" evidence="1">
    <location>
        <begin position="291"/>
        <end position="308"/>
    </location>
</feature>
<feature type="transmembrane region" description="Helical" evidence="2">
    <location>
        <begin position="211"/>
        <end position="231"/>
    </location>
</feature>
<proteinExistence type="predicted"/>
<accession>A0A7J6Y0V7</accession>
<feature type="transmembrane region" description="Helical" evidence="2">
    <location>
        <begin position="139"/>
        <end position="157"/>
    </location>
</feature>
<evidence type="ECO:0000256" key="1">
    <source>
        <dbReference type="SAM" id="MobiDB-lite"/>
    </source>
</evidence>
<gene>
    <name evidence="3" type="ORF">ECC02_007292</name>
</gene>
<name>A0A7J6Y0V7_TRYCR</name>
<feature type="compositionally biased region" description="Polar residues" evidence="1">
    <location>
        <begin position="353"/>
        <end position="367"/>
    </location>
</feature>
<protein>
    <submittedName>
        <fullName evidence="3">Mucin-associated surface protein (MASP) subgroup S017</fullName>
    </submittedName>
</protein>
<feature type="transmembrane region" description="Helical" evidence="2">
    <location>
        <begin position="169"/>
        <end position="191"/>
    </location>
</feature>
<reference evidence="3 4" key="1">
    <citation type="journal article" date="2019" name="Genome Biol. Evol.">
        <title>Nanopore Sequencing Significantly Improves Genome Assembly of the Protozoan Parasite Trypanosoma cruzi.</title>
        <authorList>
            <person name="Diaz-Viraque F."/>
            <person name="Pita S."/>
            <person name="Greif G."/>
            <person name="de Souza R.C.M."/>
            <person name="Iraola G."/>
            <person name="Robello C."/>
        </authorList>
    </citation>
    <scope>NUCLEOTIDE SEQUENCE [LARGE SCALE GENOMIC DNA]</scope>
    <source>
        <strain evidence="3 4">Berenice</strain>
    </source>
</reference>
<dbReference type="VEuPathDB" id="TriTrypDB:ECC02_007292"/>
<keyword evidence="2" id="KW-1133">Transmembrane helix</keyword>
<feature type="transmembrane region" description="Helical" evidence="2">
    <location>
        <begin position="484"/>
        <end position="502"/>
    </location>
</feature>
<organism evidence="3 4">
    <name type="scientific">Trypanosoma cruzi</name>
    <dbReference type="NCBI Taxonomy" id="5693"/>
    <lineage>
        <taxon>Eukaryota</taxon>
        <taxon>Discoba</taxon>
        <taxon>Euglenozoa</taxon>
        <taxon>Kinetoplastea</taxon>
        <taxon>Metakinetoplastina</taxon>
        <taxon>Trypanosomatida</taxon>
        <taxon>Trypanosomatidae</taxon>
        <taxon>Trypanosoma</taxon>
        <taxon>Schizotrypanum</taxon>
    </lineage>
</organism>
<evidence type="ECO:0000313" key="3">
    <source>
        <dbReference type="EMBL" id="KAF5219758.1"/>
    </source>
</evidence>